<dbReference type="EMBL" id="GGFL01008610">
    <property type="protein sequence ID" value="MBW72788.1"/>
    <property type="molecule type" value="Transcribed_RNA"/>
</dbReference>
<organism evidence="2">
    <name type="scientific">Anopheles darlingi</name>
    <name type="common">Mosquito</name>
    <dbReference type="NCBI Taxonomy" id="43151"/>
    <lineage>
        <taxon>Eukaryota</taxon>
        <taxon>Metazoa</taxon>
        <taxon>Ecdysozoa</taxon>
        <taxon>Arthropoda</taxon>
        <taxon>Hexapoda</taxon>
        <taxon>Insecta</taxon>
        <taxon>Pterygota</taxon>
        <taxon>Neoptera</taxon>
        <taxon>Endopterygota</taxon>
        <taxon>Diptera</taxon>
        <taxon>Nematocera</taxon>
        <taxon>Culicoidea</taxon>
        <taxon>Culicidae</taxon>
        <taxon>Anophelinae</taxon>
        <taxon>Anopheles</taxon>
    </lineage>
</organism>
<evidence type="ECO:0000256" key="1">
    <source>
        <dbReference type="SAM" id="SignalP"/>
    </source>
</evidence>
<dbReference type="AlphaFoldDB" id="A0A2M4D6S5"/>
<name>A0A2M4D6S5_ANODA</name>
<protein>
    <submittedName>
        <fullName evidence="2">Putative secreted protein</fullName>
    </submittedName>
</protein>
<accession>A0A2M4D6S5</accession>
<feature type="chain" id="PRO_5014643297" evidence="1">
    <location>
        <begin position="16"/>
        <end position="88"/>
    </location>
</feature>
<feature type="signal peptide" evidence="1">
    <location>
        <begin position="1"/>
        <end position="15"/>
    </location>
</feature>
<proteinExistence type="predicted"/>
<evidence type="ECO:0000313" key="2">
    <source>
        <dbReference type="EMBL" id="MBW72788.1"/>
    </source>
</evidence>
<sequence length="88" mass="9670">MVCVCVCVCIDCTMASRSCNAGIRNPDQIWGGKTVFEGKNACASVTKLTLRILAHNGGRHHTCDLIFSFILCSSFFDSVSPSLYDRNY</sequence>
<keyword evidence="1" id="KW-0732">Signal</keyword>
<reference evidence="2" key="1">
    <citation type="submission" date="2018-01" db="EMBL/GenBank/DDBJ databases">
        <title>An insight into the sialome of Amazonian anophelines.</title>
        <authorList>
            <person name="Ribeiro J.M."/>
            <person name="Scarpassa V."/>
            <person name="Calvo E."/>
        </authorList>
    </citation>
    <scope>NUCLEOTIDE SEQUENCE</scope>
</reference>